<gene>
    <name evidence="6" type="ORF">SAMN05444392_102238</name>
</gene>
<dbReference type="PANTHER" id="PTHR43585">
    <property type="entry name" value="FUMIPYRROLE BIOSYNTHESIS PROTEIN C"/>
    <property type="match status" value="1"/>
</dbReference>
<dbReference type="Gene3D" id="3.30.470.20">
    <property type="entry name" value="ATP-grasp fold, B domain"/>
    <property type="match status" value="1"/>
</dbReference>
<keyword evidence="1" id="KW-0436">Ligase</keyword>
<evidence type="ECO:0000313" key="6">
    <source>
        <dbReference type="EMBL" id="SHE65428.1"/>
    </source>
</evidence>
<dbReference type="Proteomes" id="UP000184476">
    <property type="component" value="Unassembled WGS sequence"/>
</dbReference>
<dbReference type="InterPro" id="IPR013815">
    <property type="entry name" value="ATP_grasp_subdomain_1"/>
</dbReference>
<evidence type="ECO:0000259" key="5">
    <source>
        <dbReference type="PROSITE" id="PS50975"/>
    </source>
</evidence>
<dbReference type="InterPro" id="IPR052032">
    <property type="entry name" value="ATP-dep_AA_Ligase"/>
</dbReference>
<protein>
    <submittedName>
        <fullName evidence="6">Biotin carboxylase</fullName>
    </submittedName>
</protein>
<proteinExistence type="predicted"/>
<name>A0A1M4V999_9BACL</name>
<keyword evidence="7" id="KW-1185">Reference proteome</keyword>
<sequence>MIIGGYLMSILILNRTPISMTPYAKYLKQLSEPLLLLTNDEFEHEYSADDYSYIESFQNYDNNGQIYARAIEIYQQIPFRSILAIAEVDILRAAELRNYLGLPGQSLQSATAFRDKVVMKQLAKQHRILVPPFSRITRPAELLQFIRTYGYPVVMKPAIGVGSKDTYAIFNDRELETLLMQGLPANYMVESFVNGDLYHVDGVVADGKLVFCCASKYLHQPLQYSRMGYLGSYLLDQQNPLYQRLLTQTAHLLASFPTPTNTTFHAEWFYTPDDQIILCEIASRTGGGKIIEMIEAAYHIQMVQAFLQPQCQINMPFDQILNTPHKLAGWVKIPPKPGKFISAPTPILLPWVRDFQLLAEPGKEYHHPNGIGSYIASFVVDGATEQEVFEKLIYIAHWFNDHSQWAS</sequence>
<dbReference type="InterPro" id="IPR011761">
    <property type="entry name" value="ATP-grasp"/>
</dbReference>
<dbReference type="Pfam" id="PF13535">
    <property type="entry name" value="ATP-grasp_4"/>
    <property type="match status" value="1"/>
</dbReference>
<keyword evidence="3 4" id="KW-0067">ATP-binding</keyword>
<dbReference type="Gene3D" id="3.40.50.20">
    <property type="match status" value="1"/>
</dbReference>
<feature type="domain" description="ATP-grasp" evidence="5">
    <location>
        <begin position="120"/>
        <end position="311"/>
    </location>
</feature>
<dbReference type="GO" id="GO:0046872">
    <property type="term" value="F:metal ion binding"/>
    <property type="evidence" value="ECO:0007669"/>
    <property type="project" value="InterPro"/>
</dbReference>
<dbReference type="GO" id="GO:0005524">
    <property type="term" value="F:ATP binding"/>
    <property type="evidence" value="ECO:0007669"/>
    <property type="project" value="UniProtKB-UniRule"/>
</dbReference>
<reference evidence="6 7" key="1">
    <citation type="submission" date="2016-11" db="EMBL/GenBank/DDBJ databases">
        <authorList>
            <person name="Jaros S."/>
            <person name="Januszkiewicz K."/>
            <person name="Wedrychowicz H."/>
        </authorList>
    </citation>
    <scope>NUCLEOTIDE SEQUENCE [LARGE SCALE GENOMIC DNA]</scope>
    <source>
        <strain evidence="6 7">DSM 44666</strain>
    </source>
</reference>
<dbReference type="SUPFAM" id="SSF56059">
    <property type="entry name" value="Glutathione synthetase ATP-binding domain-like"/>
    <property type="match status" value="1"/>
</dbReference>
<evidence type="ECO:0000256" key="3">
    <source>
        <dbReference type="ARBA" id="ARBA00022840"/>
    </source>
</evidence>
<dbReference type="AlphaFoldDB" id="A0A1M4V999"/>
<accession>A0A1M4V999</accession>
<evidence type="ECO:0000256" key="2">
    <source>
        <dbReference type="ARBA" id="ARBA00022741"/>
    </source>
</evidence>
<dbReference type="Gene3D" id="3.30.1490.20">
    <property type="entry name" value="ATP-grasp fold, A domain"/>
    <property type="match status" value="1"/>
</dbReference>
<evidence type="ECO:0000256" key="1">
    <source>
        <dbReference type="ARBA" id="ARBA00022598"/>
    </source>
</evidence>
<evidence type="ECO:0000313" key="7">
    <source>
        <dbReference type="Proteomes" id="UP000184476"/>
    </source>
</evidence>
<dbReference type="STRING" id="112248.SAMN05444392_102238"/>
<keyword evidence="2 4" id="KW-0547">Nucleotide-binding</keyword>
<organism evidence="6 7">
    <name type="scientific">Seinonella peptonophila</name>
    <dbReference type="NCBI Taxonomy" id="112248"/>
    <lineage>
        <taxon>Bacteria</taxon>
        <taxon>Bacillati</taxon>
        <taxon>Bacillota</taxon>
        <taxon>Bacilli</taxon>
        <taxon>Bacillales</taxon>
        <taxon>Thermoactinomycetaceae</taxon>
        <taxon>Seinonella</taxon>
    </lineage>
</organism>
<dbReference type="GO" id="GO:0016874">
    <property type="term" value="F:ligase activity"/>
    <property type="evidence" value="ECO:0007669"/>
    <property type="project" value="UniProtKB-KW"/>
</dbReference>
<evidence type="ECO:0000256" key="4">
    <source>
        <dbReference type="PROSITE-ProRule" id="PRU00409"/>
    </source>
</evidence>
<dbReference type="EMBL" id="FQVL01000002">
    <property type="protein sequence ID" value="SHE65428.1"/>
    <property type="molecule type" value="Genomic_DNA"/>
</dbReference>
<dbReference type="PROSITE" id="PS50975">
    <property type="entry name" value="ATP_GRASP"/>
    <property type="match status" value="1"/>
</dbReference>
<dbReference type="PANTHER" id="PTHR43585:SF2">
    <property type="entry name" value="ATP-GRASP ENZYME FSQD"/>
    <property type="match status" value="1"/>
</dbReference>